<protein>
    <recommendedName>
        <fullName evidence="6 15">tRNA (guanine-N(1)-)-methyltransferase</fullName>
        <ecNumber evidence="5 15">2.1.1.228</ecNumber>
    </recommendedName>
    <alternativeName>
        <fullName evidence="12 15">M1G-methyltransferase</fullName>
    </alternativeName>
    <alternativeName>
        <fullName evidence="13 15">tRNA [GM37] methyltransferase</fullName>
    </alternativeName>
</protein>
<comment type="similarity">
    <text evidence="3 15 17">Belongs to the RNA methyltransferase TrmD family.</text>
</comment>
<dbReference type="PIRSF" id="PIRSF000386">
    <property type="entry name" value="tRNA_mtase"/>
    <property type="match status" value="1"/>
</dbReference>
<keyword evidence="8 15" id="KW-0489">Methyltransferase</keyword>
<evidence type="ECO:0000256" key="2">
    <source>
        <dbReference type="ARBA" id="ARBA00004496"/>
    </source>
</evidence>
<evidence type="ECO:0000256" key="11">
    <source>
        <dbReference type="ARBA" id="ARBA00022694"/>
    </source>
</evidence>
<keyword evidence="7 15" id="KW-0963">Cytoplasm</keyword>
<evidence type="ECO:0000313" key="21">
    <source>
        <dbReference type="Proteomes" id="UP000093205"/>
    </source>
</evidence>
<dbReference type="NCBIfam" id="TIGR00088">
    <property type="entry name" value="trmD"/>
    <property type="match status" value="1"/>
</dbReference>
<dbReference type="InterPro" id="IPR023148">
    <property type="entry name" value="tRNA_m1G_MeTrfase_C_sf"/>
</dbReference>
<organism evidence="20 22">
    <name type="scientific">Campylobacter hepaticus</name>
    <dbReference type="NCBI Taxonomy" id="1813019"/>
    <lineage>
        <taxon>Bacteria</taxon>
        <taxon>Pseudomonadati</taxon>
        <taxon>Campylobacterota</taxon>
        <taxon>Epsilonproteobacteria</taxon>
        <taxon>Campylobacterales</taxon>
        <taxon>Campylobacteraceae</taxon>
        <taxon>Campylobacter</taxon>
    </lineage>
</organism>
<evidence type="ECO:0000256" key="14">
    <source>
        <dbReference type="ARBA" id="ARBA00047783"/>
    </source>
</evidence>
<dbReference type="SUPFAM" id="SSF75217">
    <property type="entry name" value="alpha/beta knot"/>
    <property type="match status" value="1"/>
</dbReference>
<comment type="subunit">
    <text evidence="4 15 17">Homodimer.</text>
</comment>
<evidence type="ECO:0000256" key="8">
    <source>
        <dbReference type="ARBA" id="ARBA00022603"/>
    </source>
</evidence>
<dbReference type="InterPro" id="IPR002649">
    <property type="entry name" value="tRNA_m1G_MeTrfase_TrmD"/>
</dbReference>
<dbReference type="AlphaFoldDB" id="A0A424Z016"/>
<evidence type="ECO:0000313" key="19">
    <source>
        <dbReference type="EMBL" id="AXP08704.1"/>
    </source>
</evidence>
<dbReference type="EC" id="2.1.1.228" evidence="5 15"/>
<keyword evidence="11 15" id="KW-0819">tRNA processing</keyword>
<comment type="function">
    <text evidence="1 15 17">Specifically methylates guanosine-37 in various tRNAs.</text>
</comment>
<keyword evidence="10 15" id="KW-0949">S-adenosyl-L-methionine</keyword>
<evidence type="ECO:0000256" key="16">
    <source>
        <dbReference type="PIRSR" id="PIRSR000386-1"/>
    </source>
</evidence>
<evidence type="ECO:0000256" key="6">
    <source>
        <dbReference type="ARBA" id="ARBA00014679"/>
    </source>
</evidence>
<evidence type="ECO:0000256" key="13">
    <source>
        <dbReference type="ARBA" id="ARBA00033392"/>
    </source>
</evidence>
<dbReference type="HAMAP" id="MF_00605">
    <property type="entry name" value="TrmD"/>
    <property type="match status" value="1"/>
</dbReference>
<feature type="binding site" evidence="15 16">
    <location>
        <position position="112"/>
    </location>
    <ligand>
        <name>S-adenosyl-L-methionine</name>
        <dbReference type="ChEBI" id="CHEBI:59789"/>
    </ligand>
</feature>
<dbReference type="Proteomes" id="UP000093205">
    <property type="component" value="Chromosome"/>
</dbReference>
<evidence type="ECO:0000256" key="1">
    <source>
        <dbReference type="ARBA" id="ARBA00002634"/>
    </source>
</evidence>
<keyword evidence="21" id="KW-1185">Reference proteome</keyword>
<dbReference type="Proteomes" id="UP000286095">
    <property type="component" value="Unassembled WGS sequence"/>
</dbReference>
<dbReference type="OrthoDB" id="9807416at2"/>
<dbReference type="GO" id="GO:0052906">
    <property type="term" value="F:tRNA (guanine(37)-N1)-methyltransferase activity"/>
    <property type="evidence" value="ECO:0007669"/>
    <property type="project" value="UniProtKB-UniRule"/>
</dbReference>
<evidence type="ECO:0000256" key="12">
    <source>
        <dbReference type="ARBA" id="ARBA00029736"/>
    </source>
</evidence>
<evidence type="ECO:0000256" key="5">
    <source>
        <dbReference type="ARBA" id="ARBA00012807"/>
    </source>
</evidence>
<dbReference type="InterPro" id="IPR029026">
    <property type="entry name" value="tRNA_m1G_MTases_N"/>
</dbReference>
<dbReference type="Pfam" id="PF01746">
    <property type="entry name" value="tRNA_m1G_MT"/>
    <property type="match status" value="1"/>
</dbReference>
<dbReference type="EMBL" id="QURW01000011">
    <property type="protein sequence ID" value="RQD87207.1"/>
    <property type="molecule type" value="Genomic_DNA"/>
</dbReference>
<comment type="subcellular location">
    <subcellularLocation>
        <location evidence="2 15 17">Cytoplasm</location>
    </subcellularLocation>
</comment>
<evidence type="ECO:0000256" key="10">
    <source>
        <dbReference type="ARBA" id="ARBA00022691"/>
    </source>
</evidence>
<comment type="catalytic activity">
    <reaction evidence="14 15 17">
        <text>guanosine(37) in tRNA + S-adenosyl-L-methionine = N(1)-methylguanosine(37) in tRNA + S-adenosyl-L-homocysteine + H(+)</text>
        <dbReference type="Rhea" id="RHEA:36899"/>
        <dbReference type="Rhea" id="RHEA-COMP:10145"/>
        <dbReference type="Rhea" id="RHEA-COMP:10147"/>
        <dbReference type="ChEBI" id="CHEBI:15378"/>
        <dbReference type="ChEBI" id="CHEBI:57856"/>
        <dbReference type="ChEBI" id="CHEBI:59789"/>
        <dbReference type="ChEBI" id="CHEBI:73542"/>
        <dbReference type="ChEBI" id="CHEBI:74269"/>
        <dbReference type="EC" id="2.1.1.228"/>
    </reaction>
</comment>
<evidence type="ECO:0000256" key="9">
    <source>
        <dbReference type="ARBA" id="ARBA00022679"/>
    </source>
</evidence>
<gene>
    <name evidence="15 20" type="primary">trmD</name>
    <name evidence="19" type="ORF">A2J15_003125</name>
    <name evidence="20" type="ORF">DZD40_05080</name>
</gene>
<evidence type="ECO:0000313" key="20">
    <source>
        <dbReference type="EMBL" id="RQD87207.1"/>
    </source>
</evidence>
<dbReference type="RefSeq" id="WP_066776817.1">
    <property type="nucleotide sequence ID" value="NZ_CBCSFE010000003.1"/>
</dbReference>
<dbReference type="GO" id="GO:0002939">
    <property type="term" value="P:tRNA N1-guanine methylation"/>
    <property type="evidence" value="ECO:0007669"/>
    <property type="project" value="TreeGrafter"/>
</dbReference>
<dbReference type="InterPro" id="IPR016009">
    <property type="entry name" value="tRNA_MeTrfase_TRMD/TRM10"/>
</dbReference>
<feature type="domain" description="tRNA methyltransferase TRMD/TRM10-type" evidence="18">
    <location>
        <begin position="1"/>
        <end position="227"/>
    </location>
</feature>
<evidence type="ECO:0000259" key="18">
    <source>
        <dbReference type="Pfam" id="PF01746"/>
    </source>
</evidence>
<evidence type="ECO:0000256" key="7">
    <source>
        <dbReference type="ARBA" id="ARBA00022490"/>
    </source>
</evidence>
<sequence>MKFTFISLFPQLIEFYFKDSILLKAQEKGLFQTYFVNPRDFSKNSYHKVDDYKIGGGAGLLIQVEPLCEVLQNIKMKEKNSHFIFLTPSGKTFNQKDAKRLSIKKNIVFICGRYEGVDERVLELYANEVFSIGDFILTGGELPALVMCDAILRNVKGVLGNIQSLEEESFENALLEAPSFAKPFIFEKGNKKISAPSEFLKGNHARIASLKTTLASCKTKFFRPDLFLEHERKK</sequence>
<evidence type="ECO:0000256" key="15">
    <source>
        <dbReference type="HAMAP-Rule" id="MF_00605"/>
    </source>
</evidence>
<dbReference type="Gene3D" id="3.40.1280.10">
    <property type="match status" value="1"/>
</dbReference>
<evidence type="ECO:0000256" key="4">
    <source>
        <dbReference type="ARBA" id="ARBA00011738"/>
    </source>
</evidence>
<dbReference type="InterPro" id="IPR029028">
    <property type="entry name" value="Alpha/beta_knot_MTases"/>
</dbReference>
<evidence type="ECO:0000256" key="17">
    <source>
        <dbReference type="RuleBase" id="RU003464"/>
    </source>
</evidence>
<dbReference type="PANTHER" id="PTHR46417">
    <property type="entry name" value="TRNA (GUANINE-N(1)-)-METHYLTRANSFERASE"/>
    <property type="match status" value="1"/>
</dbReference>
<dbReference type="STRING" id="1813019.A2J15_01520"/>
<keyword evidence="9 15" id="KW-0808">Transferase</keyword>
<dbReference type="KEGG" id="chw:A2J15_003125"/>
<evidence type="ECO:0000256" key="3">
    <source>
        <dbReference type="ARBA" id="ARBA00007630"/>
    </source>
</evidence>
<dbReference type="Gene3D" id="1.10.1270.20">
    <property type="entry name" value="tRNA(m1g37)methyltransferase, domain 2"/>
    <property type="match status" value="1"/>
</dbReference>
<dbReference type="NCBIfam" id="NF000648">
    <property type="entry name" value="PRK00026.1"/>
    <property type="match status" value="1"/>
</dbReference>
<reference evidence="21 22" key="1">
    <citation type="submission" date="2018-08" db="EMBL/GenBank/DDBJ databases">
        <title>Survival mechanisms of Campylobacter hepaticus identified by genomic analysis and comparative transcriptomic analysis of in vivo and in vitro derived bacteria.</title>
        <authorList>
            <person name="Van T.T.H."/>
            <person name="Moore R.J."/>
        </authorList>
    </citation>
    <scope>NUCLEOTIDE SEQUENCE [LARGE SCALE GENOMIC DNA]</scope>
    <source>
        <strain evidence="20 22">54L</strain>
        <strain evidence="19 21">HV10</strain>
    </source>
</reference>
<name>A0A424Z016_9BACT</name>
<dbReference type="CDD" id="cd18080">
    <property type="entry name" value="TrmD-like"/>
    <property type="match status" value="1"/>
</dbReference>
<dbReference type="PANTHER" id="PTHR46417:SF1">
    <property type="entry name" value="TRNA (GUANINE-N(1)-)-METHYLTRANSFERASE"/>
    <property type="match status" value="1"/>
</dbReference>
<accession>A0A424Z016</accession>
<dbReference type="EMBL" id="CP031611">
    <property type="protein sequence ID" value="AXP08704.1"/>
    <property type="molecule type" value="Genomic_DNA"/>
</dbReference>
<evidence type="ECO:0000313" key="22">
    <source>
        <dbReference type="Proteomes" id="UP000286095"/>
    </source>
</evidence>
<proteinExistence type="inferred from homology"/>
<dbReference type="GeneID" id="44004501"/>
<dbReference type="GO" id="GO:0005829">
    <property type="term" value="C:cytosol"/>
    <property type="evidence" value="ECO:0007669"/>
    <property type="project" value="TreeGrafter"/>
</dbReference>
<feature type="binding site" evidence="15 16">
    <location>
        <begin position="132"/>
        <end position="137"/>
    </location>
    <ligand>
        <name>S-adenosyl-L-methionine</name>
        <dbReference type="ChEBI" id="CHEBI:59789"/>
    </ligand>
</feature>